<dbReference type="GO" id="GO:0045292">
    <property type="term" value="P:mRNA cis splicing, via spliceosome"/>
    <property type="evidence" value="ECO:0007669"/>
    <property type="project" value="TreeGrafter"/>
</dbReference>
<feature type="compositionally biased region" description="Basic residues" evidence="4">
    <location>
        <begin position="20"/>
        <end position="32"/>
    </location>
</feature>
<feature type="compositionally biased region" description="Low complexity" evidence="4">
    <location>
        <begin position="484"/>
        <end position="495"/>
    </location>
</feature>
<dbReference type="Proteomes" id="UP000504634">
    <property type="component" value="Unplaced"/>
</dbReference>
<evidence type="ECO:0000256" key="3">
    <source>
        <dbReference type="SAM" id="Coils"/>
    </source>
</evidence>
<feature type="compositionally biased region" description="Basic residues" evidence="4">
    <location>
        <begin position="71"/>
        <end position="107"/>
    </location>
</feature>
<feature type="domain" description="Splicing factor cactin central" evidence="6">
    <location>
        <begin position="274"/>
        <end position="466"/>
    </location>
</feature>
<feature type="coiled-coil region" evidence="3">
    <location>
        <begin position="239"/>
        <end position="273"/>
    </location>
</feature>
<evidence type="ECO:0000256" key="1">
    <source>
        <dbReference type="ARBA" id="ARBA00006895"/>
    </source>
</evidence>
<feature type="domain" description="Splicing factor Cactin C-terminal" evidence="5">
    <location>
        <begin position="643"/>
        <end position="766"/>
    </location>
</feature>
<evidence type="ECO:0000256" key="2">
    <source>
        <dbReference type="ARBA" id="ARBA00034534"/>
    </source>
</evidence>
<dbReference type="AlphaFoldDB" id="A0A6J2U0U3"/>
<dbReference type="GO" id="GO:0005737">
    <property type="term" value="C:cytoplasm"/>
    <property type="evidence" value="ECO:0007669"/>
    <property type="project" value="TreeGrafter"/>
</dbReference>
<proteinExistence type="inferred from homology"/>
<evidence type="ECO:0000313" key="7">
    <source>
        <dbReference type="Proteomes" id="UP000504634"/>
    </source>
</evidence>
<evidence type="ECO:0000313" key="8">
    <source>
        <dbReference type="RefSeq" id="XP_030381525.1"/>
    </source>
</evidence>
<dbReference type="GO" id="GO:0005681">
    <property type="term" value="C:spliceosomal complex"/>
    <property type="evidence" value="ECO:0007669"/>
    <property type="project" value="TreeGrafter"/>
</dbReference>
<gene>
    <name evidence="8" type="primary">LOC115629248</name>
</gene>
<accession>A0A6J2U0U3</accession>
<name>A0A6J2U0U3_DROLE</name>
<dbReference type="CTD" id="58509"/>
<feature type="compositionally biased region" description="Acidic residues" evidence="4">
    <location>
        <begin position="509"/>
        <end position="521"/>
    </location>
</feature>
<dbReference type="PANTHER" id="PTHR21737">
    <property type="entry name" value="POLYGLUTAMINE BINDING PROTEIN 1/MARVEL MEMBRANE-ASSOCIATING DOMAIN CONTAINING 3"/>
    <property type="match status" value="1"/>
</dbReference>
<dbReference type="OrthoDB" id="265955at2759"/>
<protein>
    <recommendedName>
        <fullName evidence="2">Splicing factor Cactin</fullName>
    </recommendedName>
</protein>
<feature type="region of interest" description="Disordered" evidence="4">
    <location>
        <begin position="1"/>
        <end position="187"/>
    </location>
</feature>
<dbReference type="GeneID" id="115629248"/>
<evidence type="ECO:0000256" key="4">
    <source>
        <dbReference type="SAM" id="MobiDB-lite"/>
    </source>
</evidence>
<dbReference type="InterPro" id="IPR018816">
    <property type="entry name" value="Cactin_central"/>
</dbReference>
<feature type="compositionally biased region" description="Basic and acidic residues" evidence="4">
    <location>
        <begin position="143"/>
        <end position="187"/>
    </location>
</feature>
<evidence type="ECO:0000259" key="6">
    <source>
        <dbReference type="Pfam" id="PF10312"/>
    </source>
</evidence>
<sequence length="766" mass="91003">MPREKSRYRSRSRSAGGSKKSSHTGHSSKRRDRSVEAKRERQHNRDRERDRERAHSRGHHRERERDQNQDKRRHKDHERSRSRGRHVRSNSRSSRRHKEDKRRHRTRSASNSSSSSSSSNHSNPNAVKRISPEKNPMKLLQTLEERRQREQQERQRQKEELKAKETPEEKRARRLREKQAKEQRRRERMGWDNEYQHYSNEDNPFGDSNLTSTFHWGKKLEVEGLSNLSSKTVEVLSLQKQLENRRELEKVKKRRVERELERQAREDDMMQQQRAKEAVQFREWQRQEDQFHLEQARLRSEIRIRDGRAKPIDLLAQYVAAGNAALEDALEMQMHEPYILLHGLNIDELEDLLVDIKVYEELEQGKHMDFWNDMIIIVQDELQKQQKMQQSDANVLNQRRDGIHQSVVKDVADIFRGKNAQQLEEMRSRIEAKIGGRADGVDISYWESLLSQLKAHMARARLRDRHQQLLREKLLTLKRETEAGSEPPSAAGAAAKSPLTQMETAADVKEEDEEDQREGEEEPAHESEETENPMREILNAVRLYKLGNYSPTYIREEDFNGRKVGASDDEGNNSEDNILLSDGEDERRLQRQRLLIVHPERADGVTLTPQELRMRNEARKGMQGDEAEFSVETVLDAVPQLATDKYRPRKPRYFNRVHTGFEWNKYNQTHYDMDNPPPKIVQGYKFNIFYPDLMDKSLTPQYFLTPCPDNGDFAVLRFHTGPPYEDIAFKIVNREWEFSYKRGFRCQFHNNIFQLWFHFKRYRYRR</sequence>
<feature type="compositionally biased region" description="Low complexity" evidence="4">
    <location>
        <begin position="108"/>
        <end position="123"/>
    </location>
</feature>
<dbReference type="InterPro" id="IPR019134">
    <property type="entry name" value="Cactin_C"/>
</dbReference>
<comment type="similarity">
    <text evidence="1">Belongs to the CACTIN family.</text>
</comment>
<organism evidence="7 8">
    <name type="scientific">Drosophila lebanonensis</name>
    <name type="common">Fruit fly</name>
    <name type="synonym">Scaptodrosophila lebanonensis</name>
    <dbReference type="NCBI Taxonomy" id="7225"/>
    <lineage>
        <taxon>Eukaryota</taxon>
        <taxon>Metazoa</taxon>
        <taxon>Ecdysozoa</taxon>
        <taxon>Arthropoda</taxon>
        <taxon>Hexapoda</taxon>
        <taxon>Insecta</taxon>
        <taxon>Pterygota</taxon>
        <taxon>Neoptera</taxon>
        <taxon>Endopterygota</taxon>
        <taxon>Diptera</taxon>
        <taxon>Brachycera</taxon>
        <taxon>Muscomorpha</taxon>
        <taxon>Ephydroidea</taxon>
        <taxon>Drosophilidae</taxon>
        <taxon>Scaptodrosophila</taxon>
    </lineage>
</organism>
<dbReference type="SMART" id="SM01050">
    <property type="entry name" value="CactinC_cactus"/>
    <property type="match status" value="1"/>
</dbReference>
<feature type="compositionally biased region" description="Basic and acidic residues" evidence="4">
    <location>
        <begin position="33"/>
        <end position="70"/>
    </location>
</feature>
<reference evidence="8" key="1">
    <citation type="submission" date="2025-08" db="UniProtKB">
        <authorList>
            <consortium name="RefSeq"/>
        </authorList>
    </citation>
    <scope>IDENTIFICATION</scope>
    <source>
        <strain evidence="8">11010-0011.00</strain>
        <tissue evidence="8">Whole body</tissue>
    </source>
</reference>
<keyword evidence="7" id="KW-1185">Reference proteome</keyword>
<evidence type="ECO:0000259" key="5">
    <source>
        <dbReference type="Pfam" id="PF09732"/>
    </source>
</evidence>
<dbReference type="Pfam" id="PF10312">
    <property type="entry name" value="Cactin_mid"/>
    <property type="match status" value="1"/>
</dbReference>
<keyword evidence="3" id="KW-0175">Coiled coil</keyword>
<feature type="region of interest" description="Disordered" evidence="4">
    <location>
        <begin position="478"/>
        <end position="535"/>
    </location>
</feature>
<dbReference type="Pfam" id="PF09732">
    <property type="entry name" value="CactinC_cactus"/>
    <property type="match status" value="1"/>
</dbReference>
<dbReference type="RefSeq" id="XP_030381525.1">
    <property type="nucleotide sequence ID" value="XM_030525665.1"/>
</dbReference>
<dbReference type="PANTHER" id="PTHR21737:SF4">
    <property type="entry name" value="SPLICING FACTOR CACTIN"/>
    <property type="match status" value="1"/>
</dbReference>